<dbReference type="AlphaFoldDB" id="M8D504"/>
<dbReference type="EnsemblPlants" id="EMT31411">
    <property type="protein sequence ID" value="EMT31411"/>
    <property type="gene ID" value="F775_08117"/>
</dbReference>
<protein>
    <submittedName>
        <fullName evidence="1">Uncharacterized protein</fullName>
    </submittedName>
</protein>
<name>M8D504_AEGTA</name>
<accession>M8D504</accession>
<reference evidence="1" key="1">
    <citation type="submission" date="2015-06" db="UniProtKB">
        <authorList>
            <consortium name="EnsemblPlants"/>
        </authorList>
    </citation>
    <scope>IDENTIFICATION</scope>
</reference>
<evidence type="ECO:0000313" key="1">
    <source>
        <dbReference type="EnsemblPlants" id="EMT31411"/>
    </source>
</evidence>
<sequence length="204" mass="21396">MAPRKLPPSPCLASCLPRAPLGACRGLLVPIHGRLAGPAAPAPRLCSAFRLAAPTCLVLVALPHDPELAIWEAPCCQGLCLMLCRAAAVKSCLRPVSPCCRAPCLLCIHGASGAPCTTTSSSSCLHAPPITSRGRAFASPSMPLGHQFTKYTTGKTRTPNAKCNYKPEELGCAKFLYDPCTTTGIHQVRLHGPSSSSTDDSNCY</sequence>
<proteinExistence type="predicted"/>
<organism evidence="1">
    <name type="scientific">Aegilops tauschii</name>
    <name type="common">Tausch's goatgrass</name>
    <name type="synonym">Aegilops squarrosa</name>
    <dbReference type="NCBI Taxonomy" id="37682"/>
    <lineage>
        <taxon>Eukaryota</taxon>
        <taxon>Viridiplantae</taxon>
        <taxon>Streptophyta</taxon>
        <taxon>Embryophyta</taxon>
        <taxon>Tracheophyta</taxon>
        <taxon>Spermatophyta</taxon>
        <taxon>Magnoliopsida</taxon>
        <taxon>Liliopsida</taxon>
        <taxon>Poales</taxon>
        <taxon>Poaceae</taxon>
        <taxon>BOP clade</taxon>
        <taxon>Pooideae</taxon>
        <taxon>Triticodae</taxon>
        <taxon>Triticeae</taxon>
        <taxon>Triticinae</taxon>
        <taxon>Aegilops</taxon>
    </lineage>
</organism>